<dbReference type="AlphaFoldDB" id="A0A5P3VVB0"/>
<dbReference type="SUPFAM" id="SSF47598">
    <property type="entry name" value="Ribbon-helix-helix"/>
    <property type="match status" value="1"/>
</dbReference>
<organism evidence="2 3">
    <name type="scientific">Cupriavidus oxalaticus</name>
    <dbReference type="NCBI Taxonomy" id="96344"/>
    <lineage>
        <taxon>Bacteria</taxon>
        <taxon>Pseudomonadati</taxon>
        <taxon>Pseudomonadota</taxon>
        <taxon>Betaproteobacteria</taxon>
        <taxon>Burkholderiales</taxon>
        <taxon>Burkholderiaceae</taxon>
        <taxon>Cupriavidus</taxon>
    </lineage>
</organism>
<evidence type="ECO:0000259" key="1">
    <source>
        <dbReference type="Pfam" id="PF01402"/>
    </source>
</evidence>
<evidence type="ECO:0000313" key="2">
    <source>
        <dbReference type="EMBL" id="QEZ48699.1"/>
    </source>
</evidence>
<gene>
    <name evidence="2" type="ORF">D2917_30910</name>
</gene>
<dbReference type="EMBL" id="CP032520">
    <property type="protein sequence ID" value="QEZ48699.1"/>
    <property type="molecule type" value="Genomic_DNA"/>
</dbReference>
<protein>
    <submittedName>
        <fullName evidence="2">Ribbon-helix-helix protein, CopG family</fullName>
    </submittedName>
</protein>
<dbReference type="Gene3D" id="1.10.1220.10">
    <property type="entry name" value="Met repressor-like"/>
    <property type="match status" value="1"/>
</dbReference>
<dbReference type="RefSeq" id="WP_151072943.1">
    <property type="nucleotide sequence ID" value="NZ_CP032520.1"/>
</dbReference>
<keyword evidence="2" id="KW-0614">Plasmid</keyword>
<name>A0A5P3VVB0_9BURK</name>
<dbReference type="InterPro" id="IPR013321">
    <property type="entry name" value="Arc_rbn_hlx_hlx"/>
</dbReference>
<dbReference type="InterPro" id="IPR010985">
    <property type="entry name" value="Ribbon_hlx_hlx"/>
</dbReference>
<evidence type="ECO:0000313" key="3">
    <source>
        <dbReference type="Proteomes" id="UP000325743"/>
    </source>
</evidence>
<feature type="domain" description="Ribbon-helix-helix protein CopG" evidence="1">
    <location>
        <begin position="3"/>
        <end position="40"/>
    </location>
</feature>
<sequence length="72" mass="8192">MARILVNLPDTQIEELAAIAEAEHRSRAAVIRDAVKTYISQRKLAHGADVFGLWKDSKIDGLAYQLERRSEW</sequence>
<dbReference type="InterPro" id="IPR002145">
    <property type="entry name" value="CopG"/>
</dbReference>
<proteinExistence type="predicted"/>
<accession>A0A5P3VVB0</accession>
<dbReference type="Pfam" id="PF01402">
    <property type="entry name" value="RHH_1"/>
    <property type="match status" value="1"/>
</dbReference>
<dbReference type="GO" id="GO:0006355">
    <property type="term" value="P:regulation of DNA-templated transcription"/>
    <property type="evidence" value="ECO:0007669"/>
    <property type="project" value="InterPro"/>
</dbReference>
<geneLocation type="plasmid" evidence="2">
    <name>unnamed1</name>
</geneLocation>
<dbReference type="Proteomes" id="UP000325743">
    <property type="component" value="Plasmid unnamed1"/>
</dbReference>
<reference evidence="2 3" key="1">
    <citation type="submission" date="2018-09" db="EMBL/GenBank/DDBJ databases">
        <title>Complete genome sequence of Cupriavidus oxalaticus T2, a bacterium capable of phenol tolerance and degradation.</title>
        <authorList>
            <person name="Yan J."/>
        </authorList>
    </citation>
    <scope>NUCLEOTIDE SEQUENCE [LARGE SCALE GENOMIC DNA]</scope>
    <source>
        <strain evidence="2 3">T2</strain>
        <plasmid evidence="2 3">unnamed1</plasmid>
    </source>
</reference>